<reference evidence="2 3" key="1">
    <citation type="submission" date="2017-10" db="EMBL/GenBank/DDBJ databases">
        <title>Comparative genomics in systemic dimorphic fungi from Ajellomycetaceae.</title>
        <authorList>
            <person name="Munoz J.F."/>
            <person name="Mcewen J.G."/>
            <person name="Clay O.K."/>
            <person name="Cuomo C.A."/>
        </authorList>
    </citation>
    <scope>NUCLEOTIDE SEQUENCE [LARGE SCALE GENOMIC DNA]</scope>
    <source>
        <strain evidence="2 3">UAMH4076</strain>
    </source>
</reference>
<dbReference type="EMBL" id="PDND01000008">
    <property type="protein sequence ID" value="PGH36431.1"/>
    <property type="molecule type" value="Genomic_DNA"/>
</dbReference>
<feature type="region of interest" description="Disordered" evidence="1">
    <location>
        <begin position="120"/>
        <end position="174"/>
    </location>
</feature>
<evidence type="ECO:0000256" key="1">
    <source>
        <dbReference type="SAM" id="MobiDB-lite"/>
    </source>
</evidence>
<dbReference type="Proteomes" id="UP000226031">
    <property type="component" value="Unassembled WGS sequence"/>
</dbReference>
<comment type="caution">
    <text evidence="2">The sequence shown here is derived from an EMBL/GenBank/DDBJ whole genome shotgun (WGS) entry which is preliminary data.</text>
</comment>
<dbReference type="VEuPathDB" id="FungiDB:EMCG_06104"/>
<dbReference type="AlphaFoldDB" id="A0A2B7ZSS0"/>
<feature type="compositionally biased region" description="Polar residues" evidence="1">
    <location>
        <begin position="231"/>
        <end position="258"/>
    </location>
</feature>
<accession>A0A2B7ZSS0</accession>
<evidence type="ECO:0000313" key="3">
    <source>
        <dbReference type="Proteomes" id="UP000226031"/>
    </source>
</evidence>
<protein>
    <submittedName>
        <fullName evidence="2">Uncharacterized protein</fullName>
    </submittedName>
</protein>
<evidence type="ECO:0000313" key="2">
    <source>
        <dbReference type="EMBL" id="PGH36431.1"/>
    </source>
</evidence>
<organism evidence="2 3">
    <name type="scientific">[Emmonsia] crescens</name>
    <dbReference type="NCBI Taxonomy" id="73230"/>
    <lineage>
        <taxon>Eukaryota</taxon>
        <taxon>Fungi</taxon>
        <taxon>Dikarya</taxon>
        <taxon>Ascomycota</taxon>
        <taxon>Pezizomycotina</taxon>
        <taxon>Eurotiomycetes</taxon>
        <taxon>Eurotiomycetidae</taxon>
        <taxon>Onygenales</taxon>
        <taxon>Ajellomycetaceae</taxon>
        <taxon>Emergomyces</taxon>
    </lineage>
</organism>
<sequence length="291" mass="31089">MPILPLREKIKRVFSRSGSWSPQTSKDSKNQKSSSPISGYWPKPARNPNNKGGPARVPIAVKPGKIKYRPNGKPKIELYKAHEVPRSKYRGPFDEAHIERLAAYSIPSAMLTANRPRSMLSELSPTGTRAPPSRRGSVVSEREVVQHINGEVAGAAHPRHPLMTSPDASDSEIISLSAPPTTTVFFEQGGDLYATPSPSSSIPAHGQQDLDGGSNMTPSTMAPTLHPVDGNMSSSTLLTVQTQDTPLSKSDTAATISKVSEPEKAPASPSISTPVSSEELSSALNAIKLRS</sequence>
<proteinExistence type="predicted"/>
<feature type="compositionally biased region" description="Polar residues" evidence="1">
    <location>
        <begin position="16"/>
        <end position="37"/>
    </location>
</feature>
<feature type="region of interest" description="Disordered" evidence="1">
    <location>
        <begin position="14"/>
        <end position="73"/>
    </location>
</feature>
<feature type="region of interest" description="Disordered" evidence="1">
    <location>
        <begin position="187"/>
        <end position="291"/>
    </location>
</feature>
<gene>
    <name evidence="2" type="ORF">GX50_00767</name>
</gene>
<name>A0A2B7ZSS0_9EURO</name>
<keyword evidence="3" id="KW-1185">Reference proteome</keyword>
<feature type="compositionally biased region" description="Polar residues" evidence="1">
    <location>
        <begin position="269"/>
        <end position="284"/>
    </location>
</feature>